<proteinExistence type="predicted"/>
<evidence type="ECO:0008006" key="2">
    <source>
        <dbReference type="Google" id="ProtNLM"/>
    </source>
</evidence>
<reference evidence="1" key="1">
    <citation type="journal article" date="2020" name="mSystems">
        <title>Genome- and Community-Level Interaction Insights into Carbon Utilization and Element Cycling Functions of Hydrothermarchaeota in Hydrothermal Sediment.</title>
        <authorList>
            <person name="Zhou Z."/>
            <person name="Liu Y."/>
            <person name="Xu W."/>
            <person name="Pan J."/>
            <person name="Luo Z.H."/>
            <person name="Li M."/>
        </authorList>
    </citation>
    <scope>NUCLEOTIDE SEQUENCE [LARGE SCALE GENOMIC DNA]</scope>
    <source>
        <strain evidence="1">SpSt-640</strain>
    </source>
</reference>
<name>A0A7V4CML1_FERPE</name>
<dbReference type="Gene3D" id="2.160.20.110">
    <property type="match status" value="1"/>
</dbReference>
<dbReference type="SUPFAM" id="SSF50199">
    <property type="entry name" value="Staphylococcal nuclease"/>
    <property type="match status" value="1"/>
</dbReference>
<comment type="caution">
    <text evidence="1">The sequence shown here is derived from an EMBL/GenBank/DDBJ whole genome shotgun (WGS) entry which is preliminary data.</text>
</comment>
<dbReference type="SUPFAM" id="SSF51126">
    <property type="entry name" value="Pectin lyase-like"/>
    <property type="match status" value="1"/>
</dbReference>
<dbReference type="PROSITE" id="PS51257">
    <property type="entry name" value="PROKAR_LIPOPROTEIN"/>
    <property type="match status" value="1"/>
</dbReference>
<accession>A0A7V4CML1</accession>
<protein>
    <recommendedName>
        <fullName evidence="2">Nuclease</fullName>
    </recommendedName>
</protein>
<dbReference type="EMBL" id="DTBH01000083">
    <property type="protein sequence ID" value="HGQ77034.1"/>
    <property type="molecule type" value="Genomic_DNA"/>
</dbReference>
<evidence type="ECO:0000313" key="1">
    <source>
        <dbReference type="EMBL" id="HGQ77034.1"/>
    </source>
</evidence>
<sequence length="760" mass="82238">MKRVYIAFIVILTLVLIFVVTSCVPQHPSLVSVRSIYDAKLKILNSAGPVSLDKVEGTIIYVSGSDAIIHDGQTGIYVYKAGFYSSDVGKKVTLNNVIGTTYRDSVQIDFSKGGSKSFATETFTVEPTDLTIDIVNNVSVPTRALWDFQYVKVYGILNGGKMTFTYEYDKTNKRKATINVVSLSSSFSLPYTYDTEATLTGYLQFSNGAWSLKVLRAEIGDSYPGVGVFVDEVVDGKTFKVYGKSYELIGIDDSVNPTAAKAKLEEFINSQPEGIAQVLVKGEKDGKKYAFLFSKDGKTLYQEQALKDGVVVPNLAEEWEDITIYETLKNAYKSAYSSKKGVYSAFSGASVITVESSNTYVEGNYAIFSGTVSDVTKDEAGNINININVSNWLKITISAGNFKYLFSSTFEQFKQSLEGKVINFYGKAKRNEGILEMPLYAEWEMFSFASGSGTPDDPYIITKPEHLISVRAFASANKYFKLGADIDLAGVDWTPIGTYSSNLSASAFVGTFDGNGYKIKNISFSDTTKSNAGLFGYIYNATVTNLIIENANITASSRAGALAGASQLSKVYRVKVVNSSIRVTYSGSGYGGGLIGEVTDGTEIEECTVRNTTVSGAKYAIGGLLGRLKVNSGKPAVVVRNCYVEGGQVSSDYSSSTSSAGFICNFSAASGSAVIENNYVAASIINGKAFIAYKESGSADPVVRSSYYDTQVVGSGVSDSYATGKTTAEMKQQATFAGWNFTNVWTINEGNDYPRLKWEN</sequence>
<dbReference type="InterPro" id="IPR035437">
    <property type="entry name" value="SNase_OB-fold_sf"/>
</dbReference>
<dbReference type="InterPro" id="IPR011050">
    <property type="entry name" value="Pectin_lyase_fold/virulence"/>
</dbReference>
<organism evidence="1">
    <name type="scientific">Fervidobacterium pennivorans</name>
    <dbReference type="NCBI Taxonomy" id="93466"/>
    <lineage>
        <taxon>Bacteria</taxon>
        <taxon>Thermotogati</taxon>
        <taxon>Thermotogota</taxon>
        <taxon>Thermotogae</taxon>
        <taxon>Thermotogales</taxon>
        <taxon>Fervidobacteriaceae</taxon>
        <taxon>Fervidobacterium</taxon>
    </lineage>
</organism>
<dbReference type="AlphaFoldDB" id="A0A7V4CML1"/>
<gene>
    <name evidence="1" type="ORF">ENU12_03770</name>
</gene>